<name>A0ABT7HLU0_9BACT</name>
<reference evidence="7" key="2">
    <citation type="journal article" date="2023" name="Microorganisms">
        <title>Isolation and Genomic Characteristics of Cat-Borne Campylobacter felis sp. nov. and Sheep-Borne Campylobacter ovis sp. nov.</title>
        <authorList>
            <person name="Wang H."/>
            <person name="Li Y."/>
            <person name="Gu Y."/>
            <person name="Zhou G."/>
            <person name="Chen X."/>
            <person name="Zhang X."/>
            <person name="Shao Z."/>
            <person name="Zhang J."/>
            <person name="Zhang M."/>
        </authorList>
    </citation>
    <scope>NUCLEOTIDE SEQUENCE</scope>
    <source>
        <strain evidence="7">PS10</strain>
    </source>
</reference>
<proteinExistence type="predicted"/>
<dbReference type="Gene3D" id="3.30.230.10">
    <property type="match status" value="1"/>
</dbReference>
<dbReference type="Pfam" id="PF00288">
    <property type="entry name" value="GHMP_kinases_N"/>
    <property type="match status" value="1"/>
</dbReference>
<dbReference type="Gene3D" id="3.30.70.890">
    <property type="entry name" value="GHMP kinase, C-terminal domain"/>
    <property type="match status" value="1"/>
</dbReference>
<evidence type="ECO:0000259" key="6">
    <source>
        <dbReference type="Pfam" id="PF00288"/>
    </source>
</evidence>
<organism evidence="7 8">
    <name type="scientific">Campylobacter gastrosuis</name>
    <dbReference type="NCBI Taxonomy" id="2974576"/>
    <lineage>
        <taxon>Bacteria</taxon>
        <taxon>Pseudomonadati</taxon>
        <taxon>Campylobacterota</taxon>
        <taxon>Epsilonproteobacteria</taxon>
        <taxon>Campylobacterales</taxon>
        <taxon>Campylobacteraceae</taxon>
        <taxon>Campylobacter</taxon>
    </lineage>
</organism>
<evidence type="ECO:0000256" key="4">
    <source>
        <dbReference type="ARBA" id="ARBA00022840"/>
    </source>
</evidence>
<dbReference type="PIRSF" id="PIRSF010376">
    <property type="entry name" value="IspE"/>
    <property type="match status" value="1"/>
</dbReference>
<dbReference type="Proteomes" id="UP001173801">
    <property type="component" value="Unassembled WGS sequence"/>
</dbReference>
<evidence type="ECO:0000256" key="5">
    <source>
        <dbReference type="NCBIfam" id="TIGR00154"/>
    </source>
</evidence>
<dbReference type="SUPFAM" id="SSF55060">
    <property type="entry name" value="GHMP Kinase, C-terminal domain"/>
    <property type="match status" value="1"/>
</dbReference>
<dbReference type="PANTHER" id="PTHR43527">
    <property type="entry name" value="4-DIPHOSPHOCYTIDYL-2-C-METHYL-D-ERYTHRITOL KINASE, CHLOROPLASTIC"/>
    <property type="match status" value="1"/>
</dbReference>
<evidence type="ECO:0000256" key="2">
    <source>
        <dbReference type="ARBA" id="ARBA00022741"/>
    </source>
</evidence>
<dbReference type="GO" id="GO:0050515">
    <property type="term" value="F:4-(cytidine 5'-diphospho)-2-C-methyl-D-erythritol kinase activity"/>
    <property type="evidence" value="ECO:0007669"/>
    <property type="project" value="UniProtKB-EC"/>
</dbReference>
<dbReference type="EMBL" id="JANURM010000001">
    <property type="protein sequence ID" value="MDL0087926.1"/>
    <property type="molecule type" value="Genomic_DNA"/>
</dbReference>
<keyword evidence="2" id="KW-0547">Nucleotide-binding</keyword>
<gene>
    <name evidence="7" type="ORF">NYG85_00865</name>
</gene>
<dbReference type="NCBIfam" id="TIGR00154">
    <property type="entry name" value="ispE"/>
    <property type="match status" value="1"/>
</dbReference>
<dbReference type="InterPro" id="IPR020568">
    <property type="entry name" value="Ribosomal_Su5_D2-typ_SF"/>
</dbReference>
<keyword evidence="8" id="KW-1185">Reference proteome</keyword>
<dbReference type="InterPro" id="IPR006204">
    <property type="entry name" value="GHMP_kinase_N_dom"/>
</dbReference>
<comment type="caution">
    <text evidence="7">The sequence shown here is derived from an EMBL/GenBank/DDBJ whole genome shotgun (WGS) entry which is preliminary data.</text>
</comment>
<feature type="domain" description="GHMP kinase N-terminal" evidence="6">
    <location>
        <begin position="56"/>
        <end position="139"/>
    </location>
</feature>
<dbReference type="EC" id="2.7.1.148" evidence="5"/>
<protein>
    <recommendedName>
        <fullName evidence="5">4-(cytidine 5'-diphospho)-2-C-methyl-D-erythritol kinase</fullName>
        <ecNumber evidence="5">2.7.1.148</ecNumber>
    </recommendedName>
</protein>
<dbReference type="InterPro" id="IPR004424">
    <property type="entry name" value="IspE"/>
</dbReference>
<keyword evidence="1 7" id="KW-0808">Transferase</keyword>
<accession>A0ABT7HLU0</accession>
<dbReference type="PANTHER" id="PTHR43527:SF2">
    <property type="entry name" value="4-DIPHOSPHOCYTIDYL-2-C-METHYL-D-ERYTHRITOL KINASE, CHLOROPLASTIC"/>
    <property type="match status" value="1"/>
</dbReference>
<keyword evidence="3 7" id="KW-0418">Kinase</keyword>
<evidence type="ECO:0000313" key="7">
    <source>
        <dbReference type="EMBL" id="MDL0087926.1"/>
    </source>
</evidence>
<keyword evidence="4" id="KW-0067">ATP-binding</keyword>
<dbReference type="SUPFAM" id="SSF54211">
    <property type="entry name" value="Ribosomal protein S5 domain 2-like"/>
    <property type="match status" value="1"/>
</dbReference>
<dbReference type="NCBIfam" id="NF003216">
    <property type="entry name" value="PRK04181.1"/>
    <property type="match status" value="1"/>
</dbReference>
<dbReference type="InterPro" id="IPR036554">
    <property type="entry name" value="GHMP_kinase_C_sf"/>
</dbReference>
<evidence type="ECO:0000256" key="1">
    <source>
        <dbReference type="ARBA" id="ARBA00022679"/>
    </source>
</evidence>
<reference evidence="7" key="1">
    <citation type="submission" date="2022-08" db="EMBL/GenBank/DDBJ databases">
        <authorList>
            <person name="Wang H."/>
        </authorList>
    </citation>
    <scope>NUCLEOTIDE SEQUENCE</scope>
    <source>
        <strain evidence="7">PS10</strain>
    </source>
</reference>
<sequence>MRSFAKINLFLKVVGTRANYHEIASRFILFEKIFDEISFERGDFEIKSNVKINGENIILRAISELKKSGFKNELDEFFSTHKIVINKQIPMGAGLGGGSSNAATFLNLVNQTLNLKISKDDLIKIGAKIGADVAFFLSGFKCANVGGIGEIVSEFDDFVPDLEIFTPDIFCDTPSVYKKFRSDFMQNINVNLTNKFLTLKNSELLENFTNHELNDLLAPCVSLYPEISEYKNMFLSGSGSTLFKVKK</sequence>
<dbReference type="InterPro" id="IPR014721">
    <property type="entry name" value="Ribsml_uS5_D2-typ_fold_subgr"/>
</dbReference>
<evidence type="ECO:0000256" key="3">
    <source>
        <dbReference type="ARBA" id="ARBA00022777"/>
    </source>
</evidence>
<dbReference type="RefSeq" id="WP_284936683.1">
    <property type="nucleotide sequence ID" value="NZ_JANURM010000001.1"/>
</dbReference>
<evidence type="ECO:0000313" key="8">
    <source>
        <dbReference type="Proteomes" id="UP001173801"/>
    </source>
</evidence>